<dbReference type="EMBL" id="JAZHFS010000001">
    <property type="protein sequence ID" value="MEF2110761.1"/>
    <property type="molecule type" value="Genomic_DNA"/>
</dbReference>
<dbReference type="PANTHER" id="PTHR30093">
    <property type="entry name" value="GENERAL SECRETION PATHWAY PROTEIN G"/>
    <property type="match status" value="1"/>
</dbReference>
<gene>
    <name evidence="7" type="ORF">SJI18_00385</name>
</gene>
<comment type="subcellular location">
    <subcellularLocation>
        <location evidence="1">Membrane</location>
        <topology evidence="1">Single-pass membrane protein</topology>
    </subcellularLocation>
</comment>
<evidence type="ECO:0000256" key="6">
    <source>
        <dbReference type="SAM" id="Phobius"/>
    </source>
</evidence>
<keyword evidence="4 6" id="KW-1133">Transmembrane helix</keyword>
<keyword evidence="5 6" id="KW-0472">Membrane</keyword>
<dbReference type="Proteomes" id="UP001498469">
    <property type="component" value="Unassembled WGS sequence"/>
</dbReference>
<dbReference type="SUPFAM" id="SSF54523">
    <property type="entry name" value="Pili subunits"/>
    <property type="match status" value="1"/>
</dbReference>
<keyword evidence="8" id="KW-1185">Reference proteome</keyword>
<dbReference type="Pfam" id="PF07963">
    <property type="entry name" value="N_methyl"/>
    <property type="match status" value="1"/>
</dbReference>
<dbReference type="InterPro" id="IPR045584">
    <property type="entry name" value="Pilin-like"/>
</dbReference>
<reference evidence="7 8" key="1">
    <citation type="submission" date="2023-11" db="EMBL/GenBank/DDBJ databases">
        <title>Draft genome sequence of a psychrophilic Clostridium strain from permafrost water brine.</title>
        <authorList>
            <person name="Shcherbakova V.A."/>
            <person name="Trubitsyn V.E."/>
            <person name="Zakharyuk A.G."/>
        </authorList>
    </citation>
    <scope>NUCLEOTIDE SEQUENCE [LARGE SCALE GENOMIC DNA]</scope>
    <source>
        <strain evidence="7 8">14F</strain>
    </source>
</reference>
<proteinExistence type="predicted"/>
<comment type="caution">
    <text evidence="7">The sequence shown here is derived from an EMBL/GenBank/DDBJ whole genome shotgun (WGS) entry which is preliminary data.</text>
</comment>
<dbReference type="Gene3D" id="3.30.700.10">
    <property type="entry name" value="Glycoprotein, Type 4 Pilin"/>
    <property type="match status" value="1"/>
</dbReference>
<dbReference type="RefSeq" id="WP_301182920.1">
    <property type="nucleotide sequence ID" value="NZ_JAZHFS010000001.1"/>
</dbReference>
<sequence>MEMSLRKMDVIKKKKRKGFTLIELIVVIAIIGILAAIMIPKFSGFQDKATRTQVVTDGKQIATALQSLMAEGTVTAVTTSTNVATDPVIKLSGVPTSRITGLIYAADGTFTLTSTVKNKDGTAFVASRTTSGSDLLSVTVAP</sequence>
<keyword evidence="3 6" id="KW-0812">Transmembrane</keyword>
<evidence type="ECO:0000313" key="7">
    <source>
        <dbReference type="EMBL" id="MEF2110761.1"/>
    </source>
</evidence>
<evidence type="ECO:0000256" key="3">
    <source>
        <dbReference type="ARBA" id="ARBA00022692"/>
    </source>
</evidence>
<protein>
    <submittedName>
        <fullName evidence="7">Prepilin-type N-terminal cleavage/methylation domain-containing protein</fullName>
    </submittedName>
</protein>
<dbReference type="PANTHER" id="PTHR30093:SF44">
    <property type="entry name" value="TYPE II SECRETION SYSTEM CORE PROTEIN G"/>
    <property type="match status" value="1"/>
</dbReference>
<name>A0ABU7UHN9_9CLOT</name>
<feature type="transmembrane region" description="Helical" evidence="6">
    <location>
        <begin position="21"/>
        <end position="39"/>
    </location>
</feature>
<evidence type="ECO:0000256" key="4">
    <source>
        <dbReference type="ARBA" id="ARBA00022989"/>
    </source>
</evidence>
<dbReference type="NCBIfam" id="TIGR02532">
    <property type="entry name" value="IV_pilin_GFxxxE"/>
    <property type="match status" value="1"/>
</dbReference>
<organism evidence="7 8">
    <name type="scientific">Clostridium frigoriphilum</name>
    <dbReference type="NCBI Taxonomy" id="443253"/>
    <lineage>
        <taxon>Bacteria</taxon>
        <taxon>Bacillati</taxon>
        <taxon>Bacillota</taxon>
        <taxon>Clostridia</taxon>
        <taxon>Eubacteriales</taxon>
        <taxon>Clostridiaceae</taxon>
        <taxon>Clostridium</taxon>
    </lineage>
</organism>
<evidence type="ECO:0000256" key="2">
    <source>
        <dbReference type="ARBA" id="ARBA00022481"/>
    </source>
</evidence>
<evidence type="ECO:0000256" key="5">
    <source>
        <dbReference type="ARBA" id="ARBA00023136"/>
    </source>
</evidence>
<evidence type="ECO:0000256" key="1">
    <source>
        <dbReference type="ARBA" id="ARBA00004167"/>
    </source>
</evidence>
<dbReference type="PROSITE" id="PS00409">
    <property type="entry name" value="PROKAR_NTER_METHYL"/>
    <property type="match status" value="1"/>
</dbReference>
<keyword evidence="2" id="KW-0488">Methylation</keyword>
<dbReference type="InterPro" id="IPR012902">
    <property type="entry name" value="N_methyl_site"/>
</dbReference>
<evidence type="ECO:0000313" key="8">
    <source>
        <dbReference type="Proteomes" id="UP001498469"/>
    </source>
</evidence>
<accession>A0ABU7UHN9</accession>